<proteinExistence type="predicted"/>
<protein>
    <submittedName>
        <fullName evidence="1">Uncharacterized protein</fullName>
    </submittedName>
</protein>
<evidence type="ECO:0000313" key="1">
    <source>
        <dbReference type="EMBL" id="WNO05528.1"/>
    </source>
</evidence>
<sequence>MSTLKTHEKVIFERLFDRGGYVLDFTDPTFSAFFREHQIGIDDPKYKFNGASKMKRLRAFWEVESDAVVGRVLGALLQYAEVTEKVDAVDKKRAEEIIERLVGMPHAKPASVSSESDFLTMEYAKPNLGRLNIDGPFQQVIEQRISEIHKSLKSDAALAVIFLCGSTLEGLLLDAATKNSQQFNQASSAPKDKNSNTKQFHEWTLDNLINVAHEVGLLSLDIKKHSHSLRDFRNYIHPRQQAVQNFRPDAHTAKISWQVLQAAIANLSGQR</sequence>
<dbReference type="Proteomes" id="UP001302257">
    <property type="component" value="Chromosome"/>
</dbReference>
<gene>
    <name evidence="1" type="ORF">RAN89_03590</name>
</gene>
<evidence type="ECO:0000313" key="2">
    <source>
        <dbReference type="Proteomes" id="UP001302257"/>
    </source>
</evidence>
<accession>A0ABZ0B0X2</accession>
<name>A0ABZ0B0X2_9BURK</name>
<dbReference type="EMBL" id="CP132507">
    <property type="protein sequence ID" value="WNO05528.1"/>
    <property type="molecule type" value="Genomic_DNA"/>
</dbReference>
<organism evidence="1 2">
    <name type="scientific">Rhodoferax mekongensis</name>
    <dbReference type="NCBI Taxonomy" id="3068341"/>
    <lineage>
        <taxon>Bacteria</taxon>
        <taxon>Pseudomonadati</taxon>
        <taxon>Pseudomonadota</taxon>
        <taxon>Betaproteobacteria</taxon>
        <taxon>Burkholderiales</taxon>
        <taxon>Comamonadaceae</taxon>
        <taxon>Rhodoferax</taxon>
    </lineage>
</organism>
<reference evidence="1 2" key="1">
    <citation type="submission" date="2023-08" db="EMBL/GenBank/DDBJ databases">
        <title>Rhodoferax potami sp. nov. and Rhodoferax mekongensis sp. nov., isolated from the Mekong River in Thailand.</title>
        <authorList>
            <person name="Kitikhun S."/>
            <person name="Charoenyingcharoen P."/>
            <person name="Siriarchawattana P."/>
            <person name="Likhitrattanapisal S."/>
            <person name="Nilsakha T."/>
            <person name="Chanpet A."/>
            <person name="Rattanawaree P."/>
            <person name="Ingsriswang S."/>
        </authorList>
    </citation>
    <scope>NUCLEOTIDE SEQUENCE [LARGE SCALE GENOMIC DNA]</scope>
    <source>
        <strain evidence="1 2">TBRC 17307</strain>
    </source>
</reference>
<dbReference type="RefSeq" id="WP_313868291.1">
    <property type="nucleotide sequence ID" value="NZ_CP132507.1"/>
</dbReference>
<keyword evidence="2" id="KW-1185">Reference proteome</keyword>